<organism evidence="2 3">
    <name type="scientific">Tulasnella calospora MUT 4182</name>
    <dbReference type="NCBI Taxonomy" id="1051891"/>
    <lineage>
        <taxon>Eukaryota</taxon>
        <taxon>Fungi</taxon>
        <taxon>Dikarya</taxon>
        <taxon>Basidiomycota</taxon>
        <taxon>Agaricomycotina</taxon>
        <taxon>Agaricomycetes</taxon>
        <taxon>Cantharellales</taxon>
        <taxon>Tulasnellaceae</taxon>
        <taxon>Tulasnella</taxon>
    </lineage>
</organism>
<dbReference type="EMBL" id="KN823100">
    <property type="protein sequence ID" value="KIO22799.1"/>
    <property type="molecule type" value="Genomic_DNA"/>
</dbReference>
<evidence type="ECO:0000313" key="3">
    <source>
        <dbReference type="Proteomes" id="UP000054248"/>
    </source>
</evidence>
<evidence type="ECO:0000256" key="1">
    <source>
        <dbReference type="SAM" id="MobiDB-lite"/>
    </source>
</evidence>
<name>A0A0C3QDF8_9AGAM</name>
<gene>
    <name evidence="2" type="ORF">M407DRAFT_27675</name>
</gene>
<protein>
    <submittedName>
        <fullName evidence="2">Uncharacterized protein</fullName>
    </submittedName>
</protein>
<reference evidence="3" key="2">
    <citation type="submission" date="2015-01" db="EMBL/GenBank/DDBJ databases">
        <title>Evolutionary Origins and Diversification of the Mycorrhizal Mutualists.</title>
        <authorList>
            <consortium name="DOE Joint Genome Institute"/>
            <consortium name="Mycorrhizal Genomics Consortium"/>
            <person name="Kohler A."/>
            <person name="Kuo A."/>
            <person name="Nagy L.G."/>
            <person name="Floudas D."/>
            <person name="Copeland A."/>
            <person name="Barry K.W."/>
            <person name="Cichocki N."/>
            <person name="Veneault-Fourrey C."/>
            <person name="LaButti K."/>
            <person name="Lindquist E.A."/>
            <person name="Lipzen A."/>
            <person name="Lundell T."/>
            <person name="Morin E."/>
            <person name="Murat C."/>
            <person name="Riley R."/>
            <person name="Ohm R."/>
            <person name="Sun H."/>
            <person name="Tunlid A."/>
            <person name="Henrissat B."/>
            <person name="Grigoriev I.V."/>
            <person name="Hibbett D.S."/>
            <person name="Martin F."/>
        </authorList>
    </citation>
    <scope>NUCLEOTIDE SEQUENCE [LARGE SCALE GENOMIC DNA]</scope>
    <source>
        <strain evidence="3">MUT 4182</strain>
    </source>
</reference>
<dbReference type="Proteomes" id="UP000054248">
    <property type="component" value="Unassembled WGS sequence"/>
</dbReference>
<accession>A0A0C3QDF8</accession>
<keyword evidence="3" id="KW-1185">Reference proteome</keyword>
<proteinExistence type="predicted"/>
<dbReference type="AlphaFoldDB" id="A0A0C3QDF8"/>
<dbReference type="HOGENOM" id="CLU_1548748_0_0_1"/>
<evidence type="ECO:0000313" key="2">
    <source>
        <dbReference type="EMBL" id="KIO22799.1"/>
    </source>
</evidence>
<feature type="region of interest" description="Disordered" evidence="1">
    <location>
        <begin position="82"/>
        <end position="103"/>
    </location>
</feature>
<reference evidence="2 3" key="1">
    <citation type="submission" date="2014-04" db="EMBL/GenBank/DDBJ databases">
        <authorList>
            <consortium name="DOE Joint Genome Institute"/>
            <person name="Kuo A."/>
            <person name="Girlanda M."/>
            <person name="Perotto S."/>
            <person name="Kohler A."/>
            <person name="Nagy L.G."/>
            <person name="Floudas D."/>
            <person name="Copeland A."/>
            <person name="Barry K.W."/>
            <person name="Cichocki N."/>
            <person name="Veneault-Fourrey C."/>
            <person name="LaButti K."/>
            <person name="Lindquist E.A."/>
            <person name="Lipzen A."/>
            <person name="Lundell T."/>
            <person name="Morin E."/>
            <person name="Murat C."/>
            <person name="Sun H."/>
            <person name="Tunlid A."/>
            <person name="Henrissat B."/>
            <person name="Grigoriev I.V."/>
            <person name="Hibbett D.S."/>
            <person name="Martin F."/>
            <person name="Nordberg H.P."/>
            <person name="Cantor M.N."/>
            <person name="Hua S.X."/>
        </authorList>
    </citation>
    <scope>NUCLEOTIDE SEQUENCE [LARGE SCALE GENOMIC DNA]</scope>
    <source>
        <strain evidence="2 3">MUT 4182</strain>
    </source>
</reference>
<sequence length="173" mass="19399">MQAESNEDDLSLPGNLLRTIPAETLQTIWKYDTWMKSIVRDTSRVQNPIQGDKNIELAPLPSRSALFSSERSPSNVIQVSAENTGADLSGDSYEPRGPVETGSQEHARVLRDQMPRISPTEVMSSLPKFRMEYQWIKPLSNESWLEGSTSMIEAAQILNTPIREFAARSLFST</sequence>